<reference evidence="3" key="3">
    <citation type="submission" date="2017-06" db="EMBL/GenBank/DDBJ databases">
        <authorList>
            <person name="Kim H.J."/>
            <person name="Triplett B.A."/>
        </authorList>
    </citation>
    <scope>NUCLEOTIDE SEQUENCE</scope>
    <source>
        <strain evidence="3">HLGZ1</strain>
    </source>
</reference>
<dbReference type="InterPro" id="IPR029787">
    <property type="entry name" value="Nucleotide_cyclase"/>
</dbReference>
<dbReference type="Proteomes" id="UP001200247">
    <property type="component" value="Unassembled WGS sequence"/>
</dbReference>
<dbReference type="Gene3D" id="3.30.70.270">
    <property type="match status" value="1"/>
</dbReference>
<reference evidence="4 6" key="4">
    <citation type="submission" date="2021-10" db="EMBL/GenBank/DDBJ databases">
        <title>Whole-genome sequencing analysis of Laribacter hongkongensis: virulence gene profiles, carbohydrate-active enzyme prediction, and antimicrobial resistance characterization.</title>
        <authorList>
            <person name="Yuan P."/>
            <person name="Zhan Y."/>
            <person name="Chen D."/>
        </authorList>
    </citation>
    <scope>NUCLEOTIDE SEQUENCE [LARGE SCALE GENOMIC DNA]</scope>
    <source>
        <strain evidence="4 6">W67</strain>
    </source>
</reference>
<dbReference type="SMART" id="SM00267">
    <property type="entry name" value="GGDEF"/>
    <property type="match status" value="1"/>
</dbReference>
<evidence type="ECO:0000313" key="3">
    <source>
        <dbReference type="EMBL" id="ASJ23286.1"/>
    </source>
</evidence>
<dbReference type="GO" id="GO:0071111">
    <property type="term" value="F:cyclic-guanylate-specific phosphodiesterase activity"/>
    <property type="evidence" value="ECO:0007669"/>
    <property type="project" value="InterPro"/>
</dbReference>
<organism evidence="3 5">
    <name type="scientific">Laribacter hongkongensis</name>
    <dbReference type="NCBI Taxonomy" id="168471"/>
    <lineage>
        <taxon>Bacteria</taxon>
        <taxon>Pseudomonadati</taxon>
        <taxon>Pseudomonadota</taxon>
        <taxon>Betaproteobacteria</taxon>
        <taxon>Neisseriales</taxon>
        <taxon>Aquaspirillaceae</taxon>
        <taxon>Laribacter</taxon>
    </lineage>
</organism>
<dbReference type="NCBIfam" id="TIGR00254">
    <property type="entry name" value="GGDEF"/>
    <property type="match status" value="1"/>
</dbReference>
<evidence type="ECO:0000313" key="5">
    <source>
        <dbReference type="Proteomes" id="UP000197424"/>
    </source>
</evidence>
<dbReference type="PANTHER" id="PTHR33121">
    <property type="entry name" value="CYCLIC DI-GMP PHOSPHODIESTERASE PDEF"/>
    <property type="match status" value="1"/>
</dbReference>
<dbReference type="Gene3D" id="3.30.450.20">
    <property type="entry name" value="PAS domain"/>
    <property type="match status" value="2"/>
</dbReference>
<dbReference type="Pfam" id="PF00563">
    <property type="entry name" value="EAL"/>
    <property type="match status" value="1"/>
</dbReference>
<evidence type="ECO:0000313" key="4">
    <source>
        <dbReference type="EMBL" id="MCG9026016.1"/>
    </source>
</evidence>
<evidence type="ECO:0000259" key="1">
    <source>
        <dbReference type="PROSITE" id="PS50883"/>
    </source>
</evidence>
<dbReference type="EMBL" id="CP022115">
    <property type="protein sequence ID" value="ASJ23286.1"/>
    <property type="molecule type" value="Genomic_DNA"/>
</dbReference>
<reference evidence="3" key="1">
    <citation type="journal article" date="2017" name="J. Antimicrob. Chemother.">
        <title>Emergence and genomic analysis of MDR Laribacter hongkongensis strain HLGZ1 from Guangzhou, China.</title>
        <authorList>
            <person name="Wu H.K."/>
            <person name="Chen J.H."/>
            <person name="Yang L."/>
            <person name="Li A.R."/>
            <person name="Su D.H."/>
            <person name="Lin Y.P."/>
            <person name="Chen D.Q."/>
        </authorList>
    </citation>
    <scope>NUCLEOTIDE SEQUENCE</scope>
    <source>
        <strain evidence="3">HLGZ1</strain>
    </source>
</reference>
<dbReference type="PROSITE" id="PS50887">
    <property type="entry name" value="GGDEF"/>
    <property type="match status" value="1"/>
</dbReference>
<dbReference type="InterPro" id="IPR035965">
    <property type="entry name" value="PAS-like_dom_sf"/>
</dbReference>
<dbReference type="RefSeq" id="WP_088860011.1">
    <property type="nucleotide sequence ID" value="NZ_CP022115.1"/>
</dbReference>
<gene>
    <name evidence="4" type="ORF">LH440_08895</name>
    <name evidence="3" type="ORF">LHGZ1_0455</name>
</gene>
<proteinExistence type="predicted"/>
<dbReference type="SUPFAM" id="SSF141868">
    <property type="entry name" value="EAL domain-like"/>
    <property type="match status" value="1"/>
</dbReference>
<dbReference type="Gene3D" id="3.20.20.450">
    <property type="entry name" value="EAL domain"/>
    <property type="match status" value="1"/>
</dbReference>
<dbReference type="NCBIfam" id="TIGR00229">
    <property type="entry name" value="sensory_box"/>
    <property type="match status" value="1"/>
</dbReference>
<dbReference type="Pfam" id="PF00990">
    <property type="entry name" value="GGDEF"/>
    <property type="match status" value="1"/>
</dbReference>
<dbReference type="SMART" id="SM00091">
    <property type="entry name" value="PAS"/>
    <property type="match status" value="2"/>
</dbReference>
<sequence>MNFNKLQIRNDLVHLLMDSIDDYVYIGDLQTNIFFVSKNMVDDFDLPGQQIEDLVTVWGRLIHEKDKERFFVSIQNMLDGLNDIHVEEYQIINKKGEYVWVHCKGRLLRDKLTNKPTTFAGIVKKSESMGKIDFVTGLFTHEKLKSDILNENSDGILRRGGAILIGIDEFRKINVMENHGTGDAVLRHVAQSLQMILPANTFAYRFDGDEFFIINLACSKQHLIQIYYAINNLFENELNIDGKSFRLTISAGILSFSDYQININNLDKYTDLALRLAKENGRNRFEMFNISLITGKIREQKILRELHSSVNNGCDGFYLVYQPILSIDPYRINGAEALLRYRSNEFGELGPCEFIPLLEQAGLICEVGKWVAKHAMKDCVSYIKIIHDFTLNINVSPLQLNDCFFSYAIQAMLIEHQINPKHIVLEITESCFSCNTKSEKDNVDYLSNIGVMLAIDDFGTGYSSLSRLSQMKVTTVKIDRDFVHSLYKSNFNYAFVESIIRLCHSINMKVCVEGVESLEQFKDICGMRADKIQGYFVSKPLKKEVFVNYLTSNSGGGLKELPDIFKHEAEIQHETKKLIKAINSIPVCLSVWSPEFEILTCNRQALKLFGIPTRQEFIKKFFNLSPTYQPDGQPSINKAHEKISLAIEKGSCSFKWLHQNSEGVSMQLNVTMFRTFYNGKYAVIAITHDK</sequence>
<dbReference type="SMART" id="SM00052">
    <property type="entry name" value="EAL"/>
    <property type="match status" value="1"/>
</dbReference>
<dbReference type="InterPro" id="IPR001633">
    <property type="entry name" value="EAL_dom"/>
</dbReference>
<dbReference type="Proteomes" id="UP000197424">
    <property type="component" value="Chromosome"/>
</dbReference>
<dbReference type="OrthoDB" id="9813903at2"/>
<feature type="domain" description="EAL" evidence="1">
    <location>
        <begin position="299"/>
        <end position="554"/>
    </location>
</feature>
<feature type="domain" description="GGDEF" evidence="2">
    <location>
        <begin position="158"/>
        <end position="290"/>
    </location>
</feature>
<evidence type="ECO:0000313" key="6">
    <source>
        <dbReference type="Proteomes" id="UP001200247"/>
    </source>
</evidence>
<dbReference type="InterPro" id="IPR043128">
    <property type="entry name" value="Rev_trsase/Diguanyl_cyclase"/>
</dbReference>
<accession>A0A248LFW4</accession>
<dbReference type="SUPFAM" id="SSF55785">
    <property type="entry name" value="PYP-like sensor domain (PAS domain)"/>
    <property type="match status" value="2"/>
</dbReference>
<name>A0A248LFW4_9NEIS</name>
<dbReference type="InterPro" id="IPR013655">
    <property type="entry name" value="PAS_fold_3"/>
</dbReference>
<dbReference type="Pfam" id="PF13426">
    <property type="entry name" value="PAS_9"/>
    <property type="match status" value="1"/>
</dbReference>
<dbReference type="AlphaFoldDB" id="A0A248LFW4"/>
<dbReference type="PROSITE" id="PS50883">
    <property type="entry name" value="EAL"/>
    <property type="match status" value="1"/>
</dbReference>
<dbReference type="SUPFAM" id="SSF55073">
    <property type="entry name" value="Nucleotide cyclase"/>
    <property type="match status" value="1"/>
</dbReference>
<evidence type="ECO:0000259" key="2">
    <source>
        <dbReference type="PROSITE" id="PS50887"/>
    </source>
</evidence>
<dbReference type="CDD" id="cd00130">
    <property type="entry name" value="PAS"/>
    <property type="match status" value="1"/>
</dbReference>
<reference evidence="5" key="2">
    <citation type="submission" date="2017-06" db="EMBL/GenBank/DDBJ databases">
        <title>Whole genome sequence of Laribacter hongkongensis LHGZ1.</title>
        <authorList>
            <person name="Chen D."/>
            <person name="Wu H."/>
            <person name="Chen J."/>
        </authorList>
    </citation>
    <scope>NUCLEOTIDE SEQUENCE [LARGE SCALE GENOMIC DNA]</scope>
    <source>
        <strain evidence="5">LHGZ1</strain>
    </source>
</reference>
<dbReference type="InterPro" id="IPR000014">
    <property type="entry name" value="PAS"/>
</dbReference>
<dbReference type="CDD" id="cd01948">
    <property type="entry name" value="EAL"/>
    <property type="match status" value="1"/>
</dbReference>
<dbReference type="CDD" id="cd01949">
    <property type="entry name" value="GGDEF"/>
    <property type="match status" value="1"/>
</dbReference>
<dbReference type="InterPro" id="IPR050706">
    <property type="entry name" value="Cyclic-di-GMP_PDE-like"/>
</dbReference>
<dbReference type="Pfam" id="PF08447">
    <property type="entry name" value="PAS_3"/>
    <property type="match status" value="1"/>
</dbReference>
<dbReference type="InterPro" id="IPR000160">
    <property type="entry name" value="GGDEF_dom"/>
</dbReference>
<dbReference type="InterPro" id="IPR035919">
    <property type="entry name" value="EAL_sf"/>
</dbReference>
<dbReference type="EMBL" id="JAJAXM010000013">
    <property type="protein sequence ID" value="MCG9026016.1"/>
    <property type="molecule type" value="Genomic_DNA"/>
</dbReference>
<dbReference type="PANTHER" id="PTHR33121:SF79">
    <property type="entry name" value="CYCLIC DI-GMP PHOSPHODIESTERASE PDED-RELATED"/>
    <property type="match status" value="1"/>
</dbReference>
<protein>
    <submittedName>
        <fullName evidence="3">Diguanylate cyclase (GGDEF) domain-containing protein</fullName>
    </submittedName>
    <submittedName>
        <fullName evidence="4">EAL domain-containing protein</fullName>
    </submittedName>
</protein>